<comment type="catalytic activity">
    <reaction evidence="4">
        <text>3',5'-cyclic UMP + H2O = UMP + H(+)</text>
        <dbReference type="Rhea" id="RHEA:70575"/>
        <dbReference type="ChEBI" id="CHEBI:15377"/>
        <dbReference type="ChEBI" id="CHEBI:15378"/>
        <dbReference type="ChEBI" id="CHEBI:57865"/>
        <dbReference type="ChEBI" id="CHEBI:184387"/>
    </reaction>
    <physiologicalReaction direction="left-to-right" evidence="4">
        <dbReference type="Rhea" id="RHEA:70576"/>
    </physiologicalReaction>
</comment>
<dbReference type="HAMAP" id="MF_00457">
    <property type="entry name" value="UPF0173"/>
    <property type="match status" value="1"/>
</dbReference>
<dbReference type="InterPro" id="IPR001279">
    <property type="entry name" value="Metallo-B-lactamas"/>
</dbReference>
<comment type="caution">
    <text evidence="7">The sequence shown here is derived from an EMBL/GenBank/DDBJ whole genome shotgun (WGS) entry which is preliminary data.</text>
</comment>
<evidence type="ECO:0000256" key="5">
    <source>
        <dbReference type="HAMAP-Rule" id="MF_00457"/>
    </source>
</evidence>
<dbReference type="InterPro" id="IPR050114">
    <property type="entry name" value="UPF0173_UPF0282_UlaG_hydrolase"/>
</dbReference>
<dbReference type="SUPFAM" id="SSF56281">
    <property type="entry name" value="Metallo-hydrolase/oxidoreductase"/>
    <property type="match status" value="1"/>
</dbReference>
<organism evidence="7 8">
    <name type="scientific">Paenibacillus eucommiae</name>
    <dbReference type="NCBI Taxonomy" id="1355755"/>
    <lineage>
        <taxon>Bacteria</taxon>
        <taxon>Bacillati</taxon>
        <taxon>Bacillota</taxon>
        <taxon>Bacilli</taxon>
        <taxon>Bacillales</taxon>
        <taxon>Paenibacillaceae</taxon>
        <taxon>Paenibacillus</taxon>
    </lineage>
</organism>
<evidence type="ECO:0000256" key="3">
    <source>
        <dbReference type="ARBA" id="ARBA00034301"/>
    </source>
</evidence>
<evidence type="ECO:0000313" key="8">
    <source>
        <dbReference type="Proteomes" id="UP001519287"/>
    </source>
</evidence>
<dbReference type="PANTHER" id="PTHR43546">
    <property type="entry name" value="UPF0173 METAL-DEPENDENT HYDROLASE MJ1163-RELATED"/>
    <property type="match status" value="1"/>
</dbReference>
<keyword evidence="1 5" id="KW-0378">Hydrolase</keyword>
<dbReference type="InterPro" id="IPR022877">
    <property type="entry name" value="UPF0173"/>
</dbReference>
<evidence type="ECO:0000256" key="1">
    <source>
        <dbReference type="ARBA" id="ARBA00022801"/>
    </source>
</evidence>
<dbReference type="Proteomes" id="UP001519287">
    <property type="component" value="Unassembled WGS sequence"/>
</dbReference>
<name>A0ABS4J500_9BACL</name>
<dbReference type="NCBIfam" id="NF001911">
    <property type="entry name" value="PRK00685.1"/>
    <property type="match status" value="1"/>
</dbReference>
<comment type="similarity">
    <text evidence="5">Belongs to the UPF0173 family.</text>
</comment>
<evidence type="ECO:0000256" key="4">
    <source>
        <dbReference type="ARBA" id="ARBA00048505"/>
    </source>
</evidence>
<dbReference type="EMBL" id="JAGGLB010000029">
    <property type="protein sequence ID" value="MBP1994890.1"/>
    <property type="molecule type" value="Genomic_DNA"/>
</dbReference>
<protein>
    <recommendedName>
        <fullName evidence="5">UPF0173 metal-dependent hydrolase J2Z66_006531</fullName>
    </recommendedName>
</protein>
<comment type="catalytic activity">
    <reaction evidence="2">
        <text>3',5'-cyclic CMP + H2O = CMP + H(+)</text>
        <dbReference type="Rhea" id="RHEA:72675"/>
        <dbReference type="ChEBI" id="CHEBI:15377"/>
        <dbReference type="ChEBI" id="CHEBI:15378"/>
        <dbReference type="ChEBI" id="CHEBI:58003"/>
        <dbReference type="ChEBI" id="CHEBI:60377"/>
    </reaction>
    <physiologicalReaction direction="left-to-right" evidence="2">
        <dbReference type="Rhea" id="RHEA:72676"/>
    </physiologicalReaction>
</comment>
<dbReference type="InterPro" id="IPR036866">
    <property type="entry name" value="RibonucZ/Hydroxyglut_hydro"/>
</dbReference>
<dbReference type="SMART" id="SM00849">
    <property type="entry name" value="Lactamase_B"/>
    <property type="match status" value="1"/>
</dbReference>
<sequence>MKIEYHGHSCVQLTSGGQSIIIDPFLTDNPSASVDPASIKVQYVLLTHAHADHIQDAITIAKQNDAKLIAIHELATYMSWQGVRVQDMNIGGKLSLGFAEVQMVPAFHSSSIVLHDKQSIIYAGMPAGLLIHWEGLTILHAGDTNLYSDMKLIGQKHHIDLAFLPIGDVYTMGPEDAVDAAEWLNAKRVIPVHYNTFELIRQDGQNFVELLERRGIEGKALKPGESITLESGQSK</sequence>
<dbReference type="RefSeq" id="WP_209976718.1">
    <property type="nucleotide sequence ID" value="NZ_JAGGLB010000029.1"/>
</dbReference>
<evidence type="ECO:0000256" key="2">
    <source>
        <dbReference type="ARBA" id="ARBA00034221"/>
    </source>
</evidence>
<keyword evidence="8" id="KW-1185">Reference proteome</keyword>
<gene>
    <name evidence="7" type="ORF">J2Z66_006531</name>
</gene>
<comment type="function">
    <text evidence="3">Counteracts the endogenous Pycsar antiviral defense system. Phosphodiesterase that enables metal-dependent hydrolysis of host cyclic nucleotide Pycsar defense signals such as cCMP and cUMP.</text>
</comment>
<dbReference type="Pfam" id="PF13483">
    <property type="entry name" value="Lactamase_B_3"/>
    <property type="match status" value="1"/>
</dbReference>
<dbReference type="PANTHER" id="PTHR43546:SF3">
    <property type="entry name" value="UPF0173 METAL-DEPENDENT HYDROLASE MJ1163"/>
    <property type="match status" value="1"/>
</dbReference>
<evidence type="ECO:0000259" key="6">
    <source>
        <dbReference type="SMART" id="SM00849"/>
    </source>
</evidence>
<accession>A0ABS4J500</accession>
<reference evidence="7 8" key="1">
    <citation type="submission" date="2021-03" db="EMBL/GenBank/DDBJ databases">
        <title>Genomic Encyclopedia of Type Strains, Phase IV (KMG-IV): sequencing the most valuable type-strain genomes for metagenomic binning, comparative biology and taxonomic classification.</title>
        <authorList>
            <person name="Goeker M."/>
        </authorList>
    </citation>
    <scope>NUCLEOTIDE SEQUENCE [LARGE SCALE GENOMIC DNA]</scope>
    <source>
        <strain evidence="7 8">DSM 26048</strain>
    </source>
</reference>
<dbReference type="Gene3D" id="3.60.15.10">
    <property type="entry name" value="Ribonuclease Z/Hydroxyacylglutathione hydrolase-like"/>
    <property type="match status" value="1"/>
</dbReference>
<feature type="domain" description="Metallo-beta-lactamase" evidence="6">
    <location>
        <begin position="7"/>
        <end position="193"/>
    </location>
</feature>
<proteinExistence type="inferred from homology"/>
<evidence type="ECO:0000313" key="7">
    <source>
        <dbReference type="EMBL" id="MBP1994890.1"/>
    </source>
</evidence>